<protein>
    <recommendedName>
        <fullName evidence="5">Right handed beta helix domain-containing protein</fullName>
    </recommendedName>
</protein>
<accession>A0A4R4ZUB0</accession>
<dbReference type="InterPro" id="IPR006626">
    <property type="entry name" value="PbH1"/>
</dbReference>
<keyword evidence="4" id="KW-1185">Reference proteome</keyword>
<evidence type="ECO:0008006" key="5">
    <source>
        <dbReference type="Google" id="ProtNLM"/>
    </source>
</evidence>
<comment type="caution">
    <text evidence="3">The sequence shown here is derived from an EMBL/GenBank/DDBJ whole genome shotgun (WGS) entry which is preliminary data.</text>
</comment>
<evidence type="ECO:0000256" key="1">
    <source>
        <dbReference type="SAM" id="MobiDB-lite"/>
    </source>
</evidence>
<organism evidence="3 4">
    <name type="scientific">Actinomadura rubrisoli</name>
    <dbReference type="NCBI Taxonomy" id="2530368"/>
    <lineage>
        <taxon>Bacteria</taxon>
        <taxon>Bacillati</taxon>
        <taxon>Actinomycetota</taxon>
        <taxon>Actinomycetes</taxon>
        <taxon>Streptosporangiales</taxon>
        <taxon>Thermomonosporaceae</taxon>
        <taxon>Actinomadura</taxon>
    </lineage>
</organism>
<dbReference type="SUPFAM" id="SSF51126">
    <property type="entry name" value="Pectin lyase-like"/>
    <property type="match status" value="1"/>
</dbReference>
<evidence type="ECO:0000313" key="4">
    <source>
        <dbReference type="Proteomes" id="UP000294513"/>
    </source>
</evidence>
<sequence>MGEAGLQADERHLGGRVPARSRLGDPIPGRGAACRTPWRPSVRAAVHARRASDSRAAARRRPPAGGRAHGGTRRPLARPGRGTATHRHGGGRQDGSTAERRRGGTAGPEGHRRSCSAMTVKIDIKFVLGLLVGAVVVGGLVFAFTGKDGDGGGSEKSAGSTTADPVPASADTGGQRDGGEGEKGGGTEAGAAFTLPVPQGPGKIDCPRPTRTVTNAAGLVQALQAARPGDVIKMGPGTYQGEFVARTSGTRQRPIFLCGGEDAIIDGGGVKKGYAFHLEKAGFWRLIGFSVRNSQKGVMADTSNGSVIQGLNVHDIGDEAVHLRNFSTGNIVQYNKIYNTGLRREKFGEGVYLGTAQSNWKQFSGGRIDNSDGNTVRGNAIRATAEAIDIKEGTTGGKIIGNVFDGSRTGGDKHNDSWVDVKGNGYVIEGNRGVRTPLDGFQTHKILDGWGRGNVFRTNTIDLAGGRGVGIDDTVGGNTIACDNKVQGGPLTKRGQCS</sequence>
<keyword evidence="2" id="KW-1133">Transmembrane helix</keyword>
<evidence type="ECO:0000256" key="2">
    <source>
        <dbReference type="SAM" id="Phobius"/>
    </source>
</evidence>
<feature type="transmembrane region" description="Helical" evidence="2">
    <location>
        <begin position="126"/>
        <end position="146"/>
    </location>
</feature>
<dbReference type="AlphaFoldDB" id="A0A4R4ZUB0"/>
<name>A0A4R4ZUB0_9ACTN</name>
<proteinExistence type="predicted"/>
<reference evidence="3 4" key="1">
    <citation type="submission" date="2019-03" db="EMBL/GenBank/DDBJ databases">
        <title>Draft genome sequences of novel Actinobacteria.</title>
        <authorList>
            <person name="Sahin N."/>
            <person name="Ay H."/>
            <person name="Saygin H."/>
        </authorList>
    </citation>
    <scope>NUCLEOTIDE SEQUENCE [LARGE SCALE GENOMIC DNA]</scope>
    <source>
        <strain evidence="3 4">H3C3</strain>
    </source>
</reference>
<dbReference type="InterPro" id="IPR012334">
    <property type="entry name" value="Pectin_lyas_fold"/>
</dbReference>
<dbReference type="Proteomes" id="UP000294513">
    <property type="component" value="Unassembled WGS sequence"/>
</dbReference>
<dbReference type="OrthoDB" id="264773at2"/>
<feature type="region of interest" description="Disordered" evidence="1">
    <location>
        <begin position="1"/>
        <end position="113"/>
    </location>
</feature>
<dbReference type="EMBL" id="SMKU01000546">
    <property type="protein sequence ID" value="TDD61946.1"/>
    <property type="molecule type" value="Genomic_DNA"/>
</dbReference>
<evidence type="ECO:0000313" key="3">
    <source>
        <dbReference type="EMBL" id="TDD61946.1"/>
    </source>
</evidence>
<gene>
    <name evidence="3" type="ORF">E1298_45015</name>
</gene>
<dbReference type="InterPro" id="IPR011050">
    <property type="entry name" value="Pectin_lyase_fold/virulence"/>
</dbReference>
<feature type="region of interest" description="Disordered" evidence="1">
    <location>
        <begin position="146"/>
        <end position="202"/>
    </location>
</feature>
<dbReference type="SMART" id="SM00710">
    <property type="entry name" value="PbH1"/>
    <property type="match status" value="5"/>
</dbReference>
<keyword evidence="2" id="KW-0472">Membrane</keyword>
<keyword evidence="2" id="KW-0812">Transmembrane</keyword>
<dbReference type="Gene3D" id="2.160.20.10">
    <property type="entry name" value="Single-stranded right-handed beta-helix, Pectin lyase-like"/>
    <property type="match status" value="1"/>
</dbReference>